<proteinExistence type="predicted"/>
<dbReference type="PROSITE" id="PS50110">
    <property type="entry name" value="RESPONSE_REGULATORY"/>
    <property type="match status" value="1"/>
</dbReference>
<gene>
    <name evidence="7" type="ORF">DFQ15_12910</name>
</gene>
<dbReference type="Pfam" id="PF00072">
    <property type="entry name" value="Response_reg"/>
    <property type="match status" value="1"/>
</dbReference>
<dbReference type="PRINTS" id="PR00344">
    <property type="entry name" value="BCTRLSENSOR"/>
</dbReference>
<keyword evidence="3 4" id="KW-0597">Phosphoprotein</keyword>
<evidence type="ECO:0000256" key="2">
    <source>
        <dbReference type="ARBA" id="ARBA00012438"/>
    </source>
</evidence>
<evidence type="ECO:0000313" key="8">
    <source>
        <dbReference type="Proteomes" id="UP000247540"/>
    </source>
</evidence>
<dbReference type="Gene3D" id="3.30.565.10">
    <property type="entry name" value="Histidine kinase-like ATPase, C-terminal domain"/>
    <property type="match status" value="1"/>
</dbReference>
<dbReference type="PANTHER" id="PTHR43547">
    <property type="entry name" value="TWO-COMPONENT HISTIDINE KINASE"/>
    <property type="match status" value="1"/>
</dbReference>
<dbReference type="SUPFAM" id="SSF52172">
    <property type="entry name" value="CheY-like"/>
    <property type="match status" value="1"/>
</dbReference>
<keyword evidence="7" id="KW-0808">Transferase</keyword>
<evidence type="ECO:0000259" key="6">
    <source>
        <dbReference type="PROSITE" id="PS50110"/>
    </source>
</evidence>
<dbReference type="InterPro" id="IPR011006">
    <property type="entry name" value="CheY-like_superfamily"/>
</dbReference>
<feature type="domain" description="Response regulatory" evidence="6">
    <location>
        <begin position="99"/>
        <end position="216"/>
    </location>
</feature>
<evidence type="ECO:0000256" key="3">
    <source>
        <dbReference type="ARBA" id="ARBA00022553"/>
    </source>
</evidence>
<dbReference type="OrthoDB" id="9768069at2"/>
<keyword evidence="7" id="KW-0418">Kinase</keyword>
<evidence type="ECO:0000313" key="7">
    <source>
        <dbReference type="EMBL" id="PYE74184.1"/>
    </source>
</evidence>
<name>A0A318SDJ2_9BURK</name>
<protein>
    <recommendedName>
        <fullName evidence="2">histidine kinase</fullName>
        <ecNumber evidence="2">2.7.13.3</ecNumber>
    </recommendedName>
</protein>
<evidence type="ECO:0000259" key="5">
    <source>
        <dbReference type="PROSITE" id="PS50109"/>
    </source>
</evidence>
<dbReference type="AlphaFoldDB" id="A0A318SDJ2"/>
<dbReference type="SUPFAM" id="SSF55874">
    <property type="entry name" value="ATPase domain of HSP90 chaperone/DNA topoisomerase II/histidine kinase"/>
    <property type="match status" value="1"/>
</dbReference>
<dbReference type="GO" id="GO:0000155">
    <property type="term" value="F:phosphorelay sensor kinase activity"/>
    <property type="evidence" value="ECO:0007669"/>
    <property type="project" value="TreeGrafter"/>
</dbReference>
<dbReference type="Pfam" id="PF02518">
    <property type="entry name" value="HATPase_c"/>
    <property type="match status" value="1"/>
</dbReference>
<sequence length="219" mass="23395">MADTVVVEVGDNGVGIAAEALPHIFDIFQQEIRSLDRSQGGLGLGLTIVRSMVDLHGGRIVAKSGGRGMGSTFVVSLPLVDAPKAAALPPAETELPSLRVLLVDDNADARITLCTLFELAGHDPETAHDGPTALDKFARHRPHVVVCDIGLPGMSGYEVAQNMRRSTETSRRPILIALTGYDGPGRRERAIAAGFDCQLAKPAGFEEILDAIRARLRQR</sequence>
<keyword evidence="8" id="KW-1185">Reference proteome</keyword>
<accession>A0A318SDJ2</accession>
<dbReference type="PANTHER" id="PTHR43547:SF2">
    <property type="entry name" value="HYBRID SIGNAL TRANSDUCTION HISTIDINE KINASE C"/>
    <property type="match status" value="1"/>
</dbReference>
<dbReference type="EMBL" id="QJTC01000029">
    <property type="protein sequence ID" value="PYE74184.1"/>
    <property type="molecule type" value="Genomic_DNA"/>
</dbReference>
<dbReference type="Proteomes" id="UP000247540">
    <property type="component" value="Unassembled WGS sequence"/>
</dbReference>
<evidence type="ECO:0000256" key="1">
    <source>
        <dbReference type="ARBA" id="ARBA00000085"/>
    </source>
</evidence>
<reference evidence="7 8" key="1">
    <citation type="submission" date="2018-06" db="EMBL/GenBank/DDBJ databases">
        <title>Genomic Encyclopedia of Type Strains, Phase III (KMG-III): the genomes of soil and plant-associated and newly described type strains.</title>
        <authorList>
            <person name="Whitman W."/>
        </authorList>
    </citation>
    <scope>NUCLEOTIDE SEQUENCE [LARGE SCALE GENOMIC DNA]</scope>
    <source>
        <strain evidence="7 8">CECT 7646</strain>
    </source>
</reference>
<dbReference type="Gene3D" id="3.40.50.2300">
    <property type="match status" value="1"/>
</dbReference>
<dbReference type="InterPro" id="IPR001789">
    <property type="entry name" value="Sig_transdc_resp-reg_receiver"/>
</dbReference>
<dbReference type="InterPro" id="IPR004358">
    <property type="entry name" value="Sig_transdc_His_kin-like_C"/>
</dbReference>
<dbReference type="EC" id="2.7.13.3" evidence="2"/>
<dbReference type="InterPro" id="IPR036890">
    <property type="entry name" value="HATPase_C_sf"/>
</dbReference>
<dbReference type="InterPro" id="IPR005467">
    <property type="entry name" value="His_kinase_dom"/>
</dbReference>
<dbReference type="SMART" id="SM00448">
    <property type="entry name" value="REC"/>
    <property type="match status" value="1"/>
</dbReference>
<comment type="caution">
    <text evidence="7">The sequence shown here is derived from an EMBL/GenBank/DDBJ whole genome shotgun (WGS) entry which is preliminary data.</text>
</comment>
<comment type="catalytic activity">
    <reaction evidence="1">
        <text>ATP + protein L-histidine = ADP + protein N-phospho-L-histidine.</text>
        <dbReference type="EC" id="2.7.13.3"/>
    </reaction>
</comment>
<dbReference type="PROSITE" id="PS50109">
    <property type="entry name" value="HIS_KIN"/>
    <property type="match status" value="1"/>
</dbReference>
<feature type="modified residue" description="4-aspartylphosphate" evidence="4">
    <location>
        <position position="148"/>
    </location>
</feature>
<dbReference type="InterPro" id="IPR003594">
    <property type="entry name" value="HATPase_dom"/>
</dbReference>
<organism evidence="7 8">
    <name type="scientific">Xylophilus ampelinus</name>
    <dbReference type="NCBI Taxonomy" id="54067"/>
    <lineage>
        <taxon>Bacteria</taxon>
        <taxon>Pseudomonadati</taxon>
        <taxon>Pseudomonadota</taxon>
        <taxon>Betaproteobacteria</taxon>
        <taxon>Burkholderiales</taxon>
        <taxon>Xylophilus</taxon>
    </lineage>
</organism>
<feature type="domain" description="Histidine kinase" evidence="5">
    <location>
        <begin position="1"/>
        <end position="81"/>
    </location>
</feature>
<evidence type="ECO:0000256" key="4">
    <source>
        <dbReference type="PROSITE-ProRule" id="PRU00169"/>
    </source>
</evidence>